<comment type="caution">
    <text evidence="3">The sequence shown here is derived from an EMBL/GenBank/DDBJ whole genome shotgun (WGS) entry which is preliminary data.</text>
</comment>
<keyword evidence="1" id="KW-0812">Transmembrane</keyword>
<feature type="transmembrane region" description="Helical" evidence="1">
    <location>
        <begin position="47"/>
        <end position="68"/>
    </location>
</feature>
<proteinExistence type="predicted"/>
<keyword evidence="1" id="KW-0472">Membrane</keyword>
<evidence type="ECO:0000313" key="3">
    <source>
        <dbReference type="EMBL" id="KKM94172.1"/>
    </source>
</evidence>
<protein>
    <recommendedName>
        <fullName evidence="2">Major facilitator superfamily (MFS) profile domain-containing protein</fullName>
    </recommendedName>
</protein>
<gene>
    <name evidence="3" type="ORF">LCGC14_1201020</name>
</gene>
<dbReference type="PANTHER" id="PTHR43129">
    <property type="entry name" value="FOSMIDOMYCIN RESISTANCE PROTEIN"/>
    <property type="match status" value="1"/>
</dbReference>
<feature type="transmembrane region" description="Helical" evidence="1">
    <location>
        <begin position="133"/>
        <end position="156"/>
    </location>
</feature>
<name>A0A0F9PLN5_9ZZZZ</name>
<sequence length="397" mass="43244">MSRKDAAVNILRITSFGHALSDMYWLIFPILLPLIKKEFSLSYTQAGLLITAFTVTTGLGSFISGYLGDRFGQRIILSGGFLIASLALILCANTSFYWQLLLASLLVGAGASTFHPSTIALLMNLFSERRGRILGTFMLSGWIGAAVMLTGVSYLAGRMLSWRQIVFILAWPGLIFAPFFFRFLRFPIRKRESHPQTKLESAHLSRDTLFLLIIFFAANLILTISFYGVYSFIPTFMVHAKDISVGKAGYFYIFAATGGMIGSFFSGRLVDRFSSLLVILMATVTAIPIILLLTLATNPINLALLLILFGICYSSVFPPQNVYLANLVSSYALGKTYGLIQCLSILAGAAAPGIMGFLADNLGLISALQLGAIPLLLAGALFIYLRTRDSLAGTKVV</sequence>
<dbReference type="PROSITE" id="PS50850">
    <property type="entry name" value="MFS"/>
    <property type="match status" value="1"/>
</dbReference>
<feature type="transmembrane region" description="Helical" evidence="1">
    <location>
        <begin position="250"/>
        <end position="270"/>
    </location>
</feature>
<dbReference type="InterPro" id="IPR036259">
    <property type="entry name" value="MFS_trans_sf"/>
</dbReference>
<evidence type="ECO:0000259" key="2">
    <source>
        <dbReference type="PROSITE" id="PS50850"/>
    </source>
</evidence>
<feature type="transmembrane region" description="Helical" evidence="1">
    <location>
        <begin position="75"/>
        <end position="98"/>
    </location>
</feature>
<evidence type="ECO:0000256" key="1">
    <source>
        <dbReference type="SAM" id="Phobius"/>
    </source>
</evidence>
<dbReference type="AlphaFoldDB" id="A0A0F9PLN5"/>
<feature type="transmembrane region" description="Helical" evidence="1">
    <location>
        <begin position="277"/>
        <end position="296"/>
    </location>
</feature>
<dbReference type="PANTHER" id="PTHR43129:SF1">
    <property type="entry name" value="FOSMIDOMYCIN RESISTANCE PROTEIN"/>
    <property type="match status" value="1"/>
</dbReference>
<dbReference type="SUPFAM" id="SSF103473">
    <property type="entry name" value="MFS general substrate transporter"/>
    <property type="match status" value="1"/>
</dbReference>
<feature type="domain" description="Major facilitator superfamily (MFS) profile" evidence="2">
    <location>
        <begin position="10"/>
        <end position="390"/>
    </location>
</feature>
<feature type="transmembrane region" description="Helical" evidence="1">
    <location>
        <begin position="104"/>
        <end position="126"/>
    </location>
</feature>
<feature type="transmembrane region" description="Helical" evidence="1">
    <location>
        <begin position="12"/>
        <end position="35"/>
    </location>
</feature>
<keyword evidence="1" id="KW-1133">Transmembrane helix</keyword>
<reference evidence="3" key="1">
    <citation type="journal article" date="2015" name="Nature">
        <title>Complex archaea that bridge the gap between prokaryotes and eukaryotes.</title>
        <authorList>
            <person name="Spang A."/>
            <person name="Saw J.H."/>
            <person name="Jorgensen S.L."/>
            <person name="Zaremba-Niedzwiedzka K."/>
            <person name="Martijn J."/>
            <person name="Lind A.E."/>
            <person name="van Eijk R."/>
            <person name="Schleper C."/>
            <person name="Guy L."/>
            <person name="Ettema T.J."/>
        </authorList>
    </citation>
    <scope>NUCLEOTIDE SEQUENCE</scope>
</reference>
<feature type="transmembrane region" description="Helical" evidence="1">
    <location>
        <begin position="336"/>
        <end position="358"/>
    </location>
</feature>
<dbReference type="GO" id="GO:0005886">
    <property type="term" value="C:plasma membrane"/>
    <property type="evidence" value="ECO:0007669"/>
    <property type="project" value="TreeGrafter"/>
</dbReference>
<feature type="transmembrane region" description="Helical" evidence="1">
    <location>
        <begin position="162"/>
        <end position="181"/>
    </location>
</feature>
<organism evidence="3">
    <name type="scientific">marine sediment metagenome</name>
    <dbReference type="NCBI Taxonomy" id="412755"/>
    <lineage>
        <taxon>unclassified sequences</taxon>
        <taxon>metagenomes</taxon>
        <taxon>ecological metagenomes</taxon>
    </lineage>
</organism>
<dbReference type="GO" id="GO:0022857">
    <property type="term" value="F:transmembrane transporter activity"/>
    <property type="evidence" value="ECO:0007669"/>
    <property type="project" value="InterPro"/>
</dbReference>
<dbReference type="EMBL" id="LAZR01006171">
    <property type="protein sequence ID" value="KKM94172.1"/>
    <property type="molecule type" value="Genomic_DNA"/>
</dbReference>
<dbReference type="Pfam" id="PF07690">
    <property type="entry name" value="MFS_1"/>
    <property type="match status" value="1"/>
</dbReference>
<feature type="transmembrane region" description="Helical" evidence="1">
    <location>
        <begin position="364"/>
        <end position="385"/>
    </location>
</feature>
<feature type="transmembrane region" description="Helical" evidence="1">
    <location>
        <begin position="208"/>
        <end position="230"/>
    </location>
</feature>
<dbReference type="InterPro" id="IPR020846">
    <property type="entry name" value="MFS_dom"/>
</dbReference>
<dbReference type="InterPro" id="IPR011701">
    <property type="entry name" value="MFS"/>
</dbReference>
<feature type="transmembrane region" description="Helical" evidence="1">
    <location>
        <begin position="302"/>
        <end position="324"/>
    </location>
</feature>
<accession>A0A0F9PLN5</accession>
<dbReference type="Gene3D" id="1.20.1250.20">
    <property type="entry name" value="MFS general substrate transporter like domains"/>
    <property type="match status" value="1"/>
</dbReference>